<feature type="domain" description="Transglycosylase SLT" evidence="4">
    <location>
        <begin position="49"/>
        <end position="152"/>
    </location>
</feature>
<dbReference type="CDD" id="cd00254">
    <property type="entry name" value="LT-like"/>
    <property type="match status" value="1"/>
</dbReference>
<dbReference type="Gene3D" id="1.10.530.10">
    <property type="match status" value="1"/>
</dbReference>
<dbReference type="InterPro" id="IPR008258">
    <property type="entry name" value="Transglycosylase_SLT_dom_1"/>
</dbReference>
<evidence type="ECO:0000256" key="1">
    <source>
        <dbReference type="ARBA" id="ARBA00007734"/>
    </source>
</evidence>
<organism evidence="5 6">
    <name type="scientific">Brevundimonas goettingensis</name>
    <dbReference type="NCBI Taxonomy" id="2774190"/>
    <lineage>
        <taxon>Bacteria</taxon>
        <taxon>Pseudomonadati</taxon>
        <taxon>Pseudomonadota</taxon>
        <taxon>Alphaproteobacteria</taxon>
        <taxon>Caulobacterales</taxon>
        <taxon>Caulobacteraceae</taxon>
        <taxon>Brevundimonas</taxon>
    </lineage>
</organism>
<evidence type="ECO:0000259" key="4">
    <source>
        <dbReference type="Pfam" id="PF01464"/>
    </source>
</evidence>
<dbReference type="PANTHER" id="PTHR37423">
    <property type="entry name" value="SOLUBLE LYTIC MUREIN TRANSGLYCOSYLASE-RELATED"/>
    <property type="match status" value="1"/>
</dbReference>
<comment type="similarity">
    <text evidence="2">Belongs to the virb1 family.</text>
</comment>
<comment type="similarity">
    <text evidence="1">Belongs to the transglycosylase Slt family.</text>
</comment>
<dbReference type="AlphaFoldDB" id="A0A975BZZ1"/>
<proteinExistence type="inferred from homology"/>
<dbReference type="Proteomes" id="UP000663918">
    <property type="component" value="Chromosome"/>
</dbReference>
<feature type="chain" id="PRO_5036962415" evidence="3">
    <location>
        <begin position="25"/>
        <end position="232"/>
    </location>
</feature>
<dbReference type="PANTHER" id="PTHR37423:SF2">
    <property type="entry name" value="MEMBRANE-BOUND LYTIC MUREIN TRANSGLYCOSYLASE C"/>
    <property type="match status" value="1"/>
</dbReference>
<evidence type="ECO:0000256" key="2">
    <source>
        <dbReference type="ARBA" id="ARBA00009387"/>
    </source>
</evidence>
<feature type="signal peptide" evidence="3">
    <location>
        <begin position="1"/>
        <end position="24"/>
    </location>
</feature>
<dbReference type="KEGG" id="bgoe:IFJ75_13565"/>
<keyword evidence="6" id="KW-1185">Reference proteome</keyword>
<dbReference type="EMBL" id="CP062222">
    <property type="protein sequence ID" value="QTC90299.1"/>
    <property type="molecule type" value="Genomic_DNA"/>
</dbReference>
<dbReference type="Pfam" id="PF01464">
    <property type="entry name" value="SLT"/>
    <property type="match status" value="1"/>
</dbReference>
<evidence type="ECO:0000256" key="3">
    <source>
        <dbReference type="SAM" id="SignalP"/>
    </source>
</evidence>
<dbReference type="InterPro" id="IPR023346">
    <property type="entry name" value="Lysozyme-like_dom_sf"/>
</dbReference>
<name>A0A975BZZ1_9CAUL</name>
<dbReference type="SUPFAM" id="SSF53955">
    <property type="entry name" value="Lysozyme-like"/>
    <property type="match status" value="1"/>
</dbReference>
<accession>A0A975BZZ1</accession>
<evidence type="ECO:0000313" key="5">
    <source>
        <dbReference type="EMBL" id="QTC90299.1"/>
    </source>
</evidence>
<reference evidence="5" key="1">
    <citation type="submission" date="2020-09" db="EMBL/GenBank/DDBJ databases">
        <title>Brevundimonas sp. LVF2 isolated from a puddle in Goettingen, Germany.</title>
        <authorList>
            <person name="Friedrich I."/>
            <person name="Klassen A."/>
            <person name="Hannes N."/>
            <person name="Schneider D."/>
            <person name="Hertel R."/>
            <person name="Daniel R."/>
        </authorList>
    </citation>
    <scope>NUCLEOTIDE SEQUENCE</scope>
    <source>
        <strain evidence="5">LVF2</strain>
    </source>
</reference>
<sequence>MTRRWRASRQRLVVAVSGALIAQAWPQSTSASVARAESRPVPESLVASAITEAASRFGLPERWIRAVIQAESAFDRMATSPVGAMGLMQVMPATYRELRTRYGLGGDPYHPRDNILAGAAYLRELYDRFGASGFLAAYNAGPGRYQEHLQTGRRLPAETRIYVARIAARLRGDAQDGAQRTSVRVAPAGAPDPASAALFVVLGGDRGVTSPAAASAHSELFPDAGLGPSGHE</sequence>
<protein>
    <submittedName>
        <fullName evidence="5">Lytic transglycosylase domain-containing protein</fullName>
    </submittedName>
</protein>
<gene>
    <name evidence="5" type="ORF">IFJ75_13565</name>
</gene>
<keyword evidence="3" id="KW-0732">Signal</keyword>
<evidence type="ECO:0000313" key="6">
    <source>
        <dbReference type="Proteomes" id="UP000663918"/>
    </source>
</evidence>